<dbReference type="InterPro" id="IPR014548">
    <property type="entry name" value="Ac_Trasf"/>
</dbReference>
<comment type="subcellular location">
    <subcellularLocation>
        <location evidence="1">Cell inner membrane</location>
    </subcellularLocation>
</comment>
<organism evidence="7 8">
    <name type="scientific">Uliginosibacterium paludis</name>
    <dbReference type="NCBI Taxonomy" id="1615952"/>
    <lineage>
        <taxon>Bacteria</taxon>
        <taxon>Pseudomonadati</taxon>
        <taxon>Pseudomonadota</taxon>
        <taxon>Betaproteobacteria</taxon>
        <taxon>Rhodocyclales</taxon>
        <taxon>Zoogloeaceae</taxon>
        <taxon>Uliginosibacterium</taxon>
    </lineage>
</organism>
<dbReference type="RefSeq" id="WP_345924534.1">
    <property type="nucleotide sequence ID" value="NZ_JBDIVF010000001.1"/>
</dbReference>
<evidence type="ECO:0000256" key="4">
    <source>
        <dbReference type="ARBA" id="ARBA00022679"/>
    </source>
</evidence>
<evidence type="ECO:0000256" key="2">
    <source>
        <dbReference type="ARBA" id="ARBA00022475"/>
    </source>
</evidence>
<comment type="caution">
    <text evidence="7">The sequence shown here is derived from an EMBL/GenBank/DDBJ whole genome shotgun (WGS) entry which is preliminary data.</text>
</comment>
<protein>
    <submittedName>
        <fullName evidence="7">Acyl-CoA synthetase</fullName>
    </submittedName>
</protein>
<dbReference type="PIRSF" id="PIRSF028561">
    <property type="entry name" value="Ac_Trasf"/>
    <property type="match status" value="1"/>
</dbReference>
<name>A0ABV2CN21_9RHOO</name>
<evidence type="ECO:0000313" key="7">
    <source>
        <dbReference type="EMBL" id="MET1489285.1"/>
    </source>
</evidence>
<keyword evidence="3" id="KW-0997">Cell inner membrane</keyword>
<dbReference type="CDD" id="cd07984">
    <property type="entry name" value="LPLAT_LABLAT-like"/>
    <property type="match status" value="1"/>
</dbReference>
<dbReference type="PANTHER" id="PTHR30606:SF9">
    <property type="entry name" value="LIPID A BIOSYNTHESIS LAUROYLTRANSFERASE"/>
    <property type="match status" value="1"/>
</dbReference>
<dbReference type="Pfam" id="PF03279">
    <property type="entry name" value="Lip_A_acyltrans"/>
    <property type="match status" value="1"/>
</dbReference>
<dbReference type="EMBL" id="JBEWLZ010000002">
    <property type="protein sequence ID" value="MET1489285.1"/>
    <property type="molecule type" value="Genomic_DNA"/>
</dbReference>
<keyword evidence="2" id="KW-1003">Cell membrane</keyword>
<gene>
    <name evidence="7" type="ORF">ABVT11_05570</name>
</gene>
<dbReference type="PANTHER" id="PTHR30606">
    <property type="entry name" value="LIPID A BIOSYNTHESIS LAUROYL ACYLTRANSFERASE"/>
    <property type="match status" value="1"/>
</dbReference>
<evidence type="ECO:0000256" key="5">
    <source>
        <dbReference type="ARBA" id="ARBA00023136"/>
    </source>
</evidence>
<dbReference type="Proteomes" id="UP001548590">
    <property type="component" value="Unassembled WGS sequence"/>
</dbReference>
<keyword evidence="8" id="KW-1185">Reference proteome</keyword>
<reference evidence="7 8" key="1">
    <citation type="submission" date="2024-07" db="EMBL/GenBank/DDBJ databases">
        <title>Uliginosibacterium paludis KCTC:42655.</title>
        <authorList>
            <person name="Kim M.K."/>
        </authorList>
    </citation>
    <scope>NUCLEOTIDE SEQUENCE [LARGE SCALE GENOMIC DNA]</scope>
    <source>
        <strain evidence="7 8">KCTC 42655</strain>
    </source>
</reference>
<keyword evidence="6" id="KW-0012">Acyltransferase</keyword>
<keyword evidence="4" id="KW-0808">Transferase</keyword>
<evidence type="ECO:0000256" key="3">
    <source>
        <dbReference type="ARBA" id="ARBA00022519"/>
    </source>
</evidence>
<keyword evidence="5" id="KW-0472">Membrane</keyword>
<sequence length="314" mass="35645">MNERDQPRAPAWMQREERGSLFWLRFMQQLSLLIGRRLSRPIVWFIALYFLLAARAPRRAMRAYLPRVLGRPANWLDLYRQVLSFSTIIHDRTFLVAGRFGAFDIRSQGVEAMHAEQARLGGMILAGAHLGSFEAIRCLSHRFPAMRVCMAMYPDNSQQLNAALLKLNPDAFADMIPLGRLDSMLIAHQRLQDGATVGLLADRASGDDTMQRVDFLGSPADFPTGPFRMAALLRQPVQFMAGLYLGGGRYDIVFEPLADFSEVGPARRDTAVRDAITRYAAVLERLCRAHPYNWFNFFDFWESARENPSSSPRS</sequence>
<evidence type="ECO:0000256" key="6">
    <source>
        <dbReference type="ARBA" id="ARBA00023315"/>
    </source>
</evidence>
<evidence type="ECO:0000313" key="8">
    <source>
        <dbReference type="Proteomes" id="UP001548590"/>
    </source>
</evidence>
<evidence type="ECO:0000256" key="1">
    <source>
        <dbReference type="ARBA" id="ARBA00004533"/>
    </source>
</evidence>
<proteinExistence type="predicted"/>
<dbReference type="InterPro" id="IPR004960">
    <property type="entry name" value="LipA_acyltrans"/>
</dbReference>
<accession>A0ABV2CN21</accession>